<dbReference type="Gene3D" id="3.40.630.30">
    <property type="match status" value="1"/>
</dbReference>
<evidence type="ECO:0000313" key="3">
    <source>
        <dbReference type="Proteomes" id="UP000295681"/>
    </source>
</evidence>
<accession>A0A4R5NBA9</accession>
<dbReference type="Proteomes" id="UP000295681">
    <property type="component" value="Unassembled WGS sequence"/>
</dbReference>
<dbReference type="AlphaFoldDB" id="A0A4R5NBA9"/>
<gene>
    <name evidence="2" type="ORF">C5L23_000969</name>
</gene>
<evidence type="ECO:0000259" key="1">
    <source>
        <dbReference type="PROSITE" id="PS51186"/>
    </source>
</evidence>
<dbReference type="InterPro" id="IPR000182">
    <property type="entry name" value="GNAT_dom"/>
</dbReference>
<reference evidence="2 3" key="1">
    <citation type="journal article" date="2019" name="Appl. Microbiol. Biotechnol.">
        <title>Uncovering carbohydrate metabolism through a genotype-phenotype association study of 56 lactic acid bacteria genomes.</title>
        <authorList>
            <person name="Buron-Moles G."/>
            <person name="Chailyan A."/>
            <person name="Dolejs I."/>
            <person name="Forster J."/>
            <person name="Miks M.H."/>
        </authorList>
    </citation>
    <scope>NUCLEOTIDE SEQUENCE [LARGE SCALE GENOMIC DNA]</scope>
    <source>
        <strain evidence="2 3">ATCC 700006</strain>
    </source>
</reference>
<keyword evidence="3" id="KW-1185">Reference proteome</keyword>
<proteinExistence type="predicted"/>
<name>A0A4R5NBA9_9LACO</name>
<dbReference type="PROSITE" id="PS51186">
    <property type="entry name" value="GNAT"/>
    <property type="match status" value="1"/>
</dbReference>
<comment type="caution">
    <text evidence="2">The sequence shown here is derived from an EMBL/GenBank/DDBJ whole genome shotgun (WGS) entry which is preliminary data.</text>
</comment>
<protein>
    <recommendedName>
        <fullName evidence="1">N-acetyltransferase domain-containing protein</fullName>
    </recommendedName>
</protein>
<dbReference type="STRING" id="907931.GCA_000165675_01423"/>
<dbReference type="InterPro" id="IPR016181">
    <property type="entry name" value="Acyl_CoA_acyltransferase"/>
</dbReference>
<organism evidence="2 3">
    <name type="scientific">Leuconostoc fallax</name>
    <dbReference type="NCBI Taxonomy" id="1251"/>
    <lineage>
        <taxon>Bacteria</taxon>
        <taxon>Bacillati</taxon>
        <taxon>Bacillota</taxon>
        <taxon>Bacilli</taxon>
        <taxon>Lactobacillales</taxon>
        <taxon>Lactobacillaceae</taxon>
        <taxon>Leuconostoc</taxon>
    </lineage>
</organism>
<dbReference type="SUPFAM" id="SSF55729">
    <property type="entry name" value="Acyl-CoA N-acyltransferases (Nat)"/>
    <property type="match status" value="1"/>
</dbReference>
<feature type="domain" description="N-acetyltransferase" evidence="1">
    <location>
        <begin position="3"/>
        <end position="176"/>
    </location>
</feature>
<evidence type="ECO:0000313" key="2">
    <source>
        <dbReference type="EMBL" id="TDG69507.1"/>
    </source>
</evidence>
<sequence>MVQYLRKSTLTDLPEMLAIYAAAKQYLHQQQIDQWQDGYPDEESIKADIIQQRSYVLICDTRIAAVGVLATQGDPTYAAIDGQWCSSSHQAYVAVHRTAVSEQFRGQHLAQILMSSLMTIAYHDGFKDIRIDTHPDNLGMQHVIQKSGFDYRGIVWLNGDSGNSRNKRWAYQIVLP</sequence>
<dbReference type="GO" id="GO:0016747">
    <property type="term" value="F:acyltransferase activity, transferring groups other than amino-acyl groups"/>
    <property type="evidence" value="ECO:0007669"/>
    <property type="project" value="InterPro"/>
</dbReference>
<dbReference type="Pfam" id="PF00583">
    <property type="entry name" value="Acetyltransf_1"/>
    <property type="match status" value="1"/>
</dbReference>
<dbReference type="EMBL" id="PUFI01000005">
    <property type="protein sequence ID" value="TDG69507.1"/>
    <property type="molecule type" value="Genomic_DNA"/>
</dbReference>